<dbReference type="SUPFAM" id="SSF55729">
    <property type="entry name" value="Acyl-CoA N-acyltransferases (Nat)"/>
    <property type="match status" value="1"/>
</dbReference>
<keyword evidence="1" id="KW-0808">Transferase</keyword>
<protein>
    <recommendedName>
        <fullName evidence="3">N-acetyltransferase domain-containing protein</fullName>
    </recommendedName>
</protein>
<dbReference type="PROSITE" id="PS51186">
    <property type="entry name" value="GNAT"/>
    <property type="match status" value="1"/>
</dbReference>
<dbReference type="RefSeq" id="WP_046749298.1">
    <property type="nucleotide sequence ID" value="NZ_CP031422.1"/>
</dbReference>
<dbReference type="KEGG" id="moy:CVS54_01515"/>
<dbReference type="InterPro" id="IPR050832">
    <property type="entry name" value="Bact_Acetyltransf"/>
</dbReference>
<dbReference type="AlphaFoldDB" id="A0A3S9WJG3"/>
<dbReference type="GO" id="GO:0016747">
    <property type="term" value="F:acyltransferase activity, transferring groups other than amino-acyl groups"/>
    <property type="evidence" value="ECO:0007669"/>
    <property type="project" value="InterPro"/>
</dbReference>
<reference evidence="4 5" key="1">
    <citation type="submission" date="2018-08" db="EMBL/GenBank/DDBJ databases">
        <title>Microbacterium oxydans strain HG3.</title>
        <authorList>
            <person name="ORTET P."/>
        </authorList>
    </citation>
    <scope>NUCLEOTIDE SEQUENCE [LARGE SCALE GENOMIC DNA]</scope>
    <source>
        <strain evidence="4 5">HG3</strain>
    </source>
</reference>
<dbReference type="Pfam" id="PF00583">
    <property type="entry name" value="Acetyltransf_1"/>
    <property type="match status" value="1"/>
</dbReference>
<proteinExistence type="predicted"/>
<evidence type="ECO:0000313" key="5">
    <source>
        <dbReference type="Proteomes" id="UP000274841"/>
    </source>
</evidence>
<dbReference type="InterPro" id="IPR016181">
    <property type="entry name" value="Acyl_CoA_acyltransferase"/>
</dbReference>
<dbReference type="PANTHER" id="PTHR43877">
    <property type="entry name" value="AMINOALKYLPHOSPHONATE N-ACETYLTRANSFERASE-RELATED-RELATED"/>
    <property type="match status" value="1"/>
</dbReference>
<evidence type="ECO:0000256" key="2">
    <source>
        <dbReference type="ARBA" id="ARBA00023315"/>
    </source>
</evidence>
<gene>
    <name evidence="4" type="ORF">CVS54_01515</name>
</gene>
<evidence type="ECO:0000256" key="1">
    <source>
        <dbReference type="ARBA" id="ARBA00022679"/>
    </source>
</evidence>
<feature type="domain" description="N-acetyltransferase" evidence="3">
    <location>
        <begin position="3"/>
        <end position="151"/>
    </location>
</feature>
<dbReference type="Gene3D" id="3.40.630.30">
    <property type="match status" value="1"/>
</dbReference>
<accession>A0A3S9WJG3</accession>
<dbReference type="EMBL" id="CP031422">
    <property type="protein sequence ID" value="AZS40191.1"/>
    <property type="molecule type" value="Genomic_DNA"/>
</dbReference>
<evidence type="ECO:0000313" key="4">
    <source>
        <dbReference type="EMBL" id="AZS40191.1"/>
    </source>
</evidence>
<evidence type="ECO:0000259" key="3">
    <source>
        <dbReference type="PROSITE" id="PS51186"/>
    </source>
</evidence>
<dbReference type="CDD" id="cd04301">
    <property type="entry name" value="NAT_SF"/>
    <property type="match status" value="1"/>
</dbReference>
<name>A0A3S9WJG3_9MICO</name>
<sequence length="171" mass="18568">MEIVIRPATPDDDAATERIEIAADALLVDRFGAVDWPPPTPAVERTSSPGFVLVAEHTDDAAVEPPVVGFAHVLEIDGHAHLEQLSVLPSYGRRGIGRELVEAALTEARDRGYAEITLRTYVDVPWNAPFYSSCGFVASDPDTPLLRKLVEVESALGLFEYGPRVQMTASL</sequence>
<keyword evidence="2" id="KW-0012">Acyltransferase</keyword>
<organism evidence="4 5">
    <name type="scientific">Microbacterium oxydans</name>
    <dbReference type="NCBI Taxonomy" id="82380"/>
    <lineage>
        <taxon>Bacteria</taxon>
        <taxon>Bacillati</taxon>
        <taxon>Actinomycetota</taxon>
        <taxon>Actinomycetes</taxon>
        <taxon>Micrococcales</taxon>
        <taxon>Microbacteriaceae</taxon>
        <taxon>Microbacterium</taxon>
    </lineage>
</organism>
<dbReference type="Proteomes" id="UP000274841">
    <property type="component" value="Chromosome"/>
</dbReference>
<dbReference type="InterPro" id="IPR000182">
    <property type="entry name" value="GNAT_dom"/>
</dbReference>